<keyword evidence="3" id="KW-0813">Transport</keyword>
<comment type="caution">
    <text evidence="11">The sequence shown here is derived from an EMBL/GenBank/DDBJ whole genome shotgun (WGS) entry which is preliminary data.</text>
</comment>
<keyword evidence="5" id="KW-0547">Nucleotide-binding</keyword>
<dbReference type="InterPro" id="IPR017871">
    <property type="entry name" value="ABC_transporter-like_CS"/>
</dbReference>
<evidence type="ECO:0000256" key="8">
    <source>
        <dbReference type="ARBA" id="ARBA00023136"/>
    </source>
</evidence>
<feature type="transmembrane region" description="Helical" evidence="9">
    <location>
        <begin position="616"/>
        <end position="636"/>
    </location>
</feature>
<feature type="transmembrane region" description="Helical" evidence="9">
    <location>
        <begin position="587"/>
        <end position="610"/>
    </location>
</feature>
<dbReference type="EMBL" id="VWRR01000020">
    <property type="protein sequence ID" value="KAF6000475.1"/>
    <property type="molecule type" value="Genomic_DNA"/>
</dbReference>
<evidence type="ECO:0000256" key="6">
    <source>
        <dbReference type="ARBA" id="ARBA00022840"/>
    </source>
</evidence>
<evidence type="ECO:0000256" key="3">
    <source>
        <dbReference type="ARBA" id="ARBA00022448"/>
    </source>
</evidence>
<dbReference type="Gene3D" id="3.40.50.300">
    <property type="entry name" value="P-loop containing nucleotide triphosphate hydrolases"/>
    <property type="match status" value="1"/>
</dbReference>
<dbReference type="CDD" id="cd03213">
    <property type="entry name" value="ABCG_EPDR"/>
    <property type="match status" value="1"/>
</dbReference>
<dbReference type="SMART" id="SM00382">
    <property type="entry name" value="AAA"/>
    <property type="match status" value="1"/>
</dbReference>
<dbReference type="InterPro" id="IPR043926">
    <property type="entry name" value="ABCG_dom"/>
</dbReference>
<dbReference type="GO" id="GO:0140359">
    <property type="term" value="F:ABC-type transporter activity"/>
    <property type="evidence" value="ECO:0007669"/>
    <property type="project" value="InterPro"/>
</dbReference>
<feature type="transmembrane region" description="Helical" evidence="9">
    <location>
        <begin position="648"/>
        <end position="672"/>
    </location>
</feature>
<evidence type="ECO:0000313" key="12">
    <source>
        <dbReference type="Proteomes" id="UP000530660"/>
    </source>
</evidence>
<dbReference type="GO" id="GO:0005524">
    <property type="term" value="F:ATP binding"/>
    <property type="evidence" value="ECO:0007669"/>
    <property type="project" value="UniProtKB-KW"/>
</dbReference>
<evidence type="ECO:0000256" key="7">
    <source>
        <dbReference type="ARBA" id="ARBA00022989"/>
    </source>
</evidence>
<dbReference type="AlphaFoldDB" id="A0A7J7IBM1"/>
<protein>
    <recommendedName>
        <fullName evidence="2">Probable ATP-dependent transporter ycf16</fullName>
    </recommendedName>
</protein>
<gene>
    <name evidence="11" type="ORF">F1559_002503</name>
</gene>
<dbReference type="Pfam" id="PF00005">
    <property type="entry name" value="ABC_tran"/>
    <property type="match status" value="1"/>
</dbReference>
<keyword evidence="6" id="KW-0067">ATP-binding</keyword>
<feature type="transmembrane region" description="Helical" evidence="9">
    <location>
        <begin position="442"/>
        <end position="463"/>
    </location>
</feature>
<comment type="subcellular location">
    <subcellularLocation>
        <location evidence="1">Membrane</location>
        <topology evidence="1">Multi-pass membrane protein</topology>
    </subcellularLocation>
</comment>
<sequence>MAPEEHPPVEKASTSIVKKQAFSLSDGKLYDLGSAHYVPFDPVTSTIDDDFAEFRRYDWSRSLVDQASIGPTLTDKALTPFKTVSMSWRDIRVSVQTQTGGVLPCTKKVELKPILRGVTGCAQPGRMLAIMGGSGAGKSTLLTLLAGRMPAGEYEISGELLVNGHGRHLNTFRRITGFVEQEDRMFAELTVREQLEISARCRLPASMPLEQKMRRVDQVIYELGLSKVADTKVGGFESRGISGGERKRVSIGIELVTNPPLLLLDEPTSGLDSFQAQAVMLTMLRLAREGRTIIATIHQPRSQIFQMFDDLLLLSEGYQVYLGSAKEMVSYFSQLGYPCPAYYNPADFALDLISLSTHSKMLEEQTRDRIAYLEASFSRHRKEMEAKLDERLDDAMVVKPKEAPRLLSFLTCIGERKYSARWVEQFVILLRRAWSLKLRNRAIIQARVTLNVIYSIALGLIWLNAGRNTLDDRAVAGVIFYLLVNQSFGASSAIVMTYLSERRVVVRERSSRTYRMSAYFLAKSVTEVVLLVALVLFFSCITYWMVGFQPHAASFFIFTVTLTLAAHAAESLTLVTSTSVRCEHTASMLASVLLTFSSLFAGFLIAPSIMPVWLRWIRYISFMFYAFAALMTDQFGSLPTLSSSQDPMLVYNVNSLGIGANIGFLILLAVVYRSIAYVGLLLNKQRFQKSL</sequence>
<organism evidence="11 12">
    <name type="scientific">Cyanidiococcus yangmingshanensis</name>
    <dbReference type="NCBI Taxonomy" id="2690220"/>
    <lineage>
        <taxon>Eukaryota</taxon>
        <taxon>Rhodophyta</taxon>
        <taxon>Bangiophyceae</taxon>
        <taxon>Cyanidiales</taxon>
        <taxon>Cyanidiaceae</taxon>
        <taxon>Cyanidiococcus</taxon>
    </lineage>
</organism>
<name>A0A7J7IBM1_9RHOD</name>
<dbReference type="InterPro" id="IPR027417">
    <property type="entry name" value="P-loop_NTPase"/>
</dbReference>
<keyword evidence="8 9" id="KW-0472">Membrane</keyword>
<proteinExistence type="predicted"/>
<dbReference type="GO" id="GO:0016887">
    <property type="term" value="F:ATP hydrolysis activity"/>
    <property type="evidence" value="ECO:0007669"/>
    <property type="project" value="InterPro"/>
</dbReference>
<dbReference type="GO" id="GO:0005886">
    <property type="term" value="C:plasma membrane"/>
    <property type="evidence" value="ECO:0007669"/>
    <property type="project" value="TreeGrafter"/>
</dbReference>
<evidence type="ECO:0000256" key="1">
    <source>
        <dbReference type="ARBA" id="ARBA00004141"/>
    </source>
</evidence>
<accession>A0A7J7IBM1</accession>
<feature type="transmembrane region" description="Helical" evidence="9">
    <location>
        <begin position="475"/>
        <end position="499"/>
    </location>
</feature>
<keyword evidence="4 9" id="KW-0812">Transmembrane</keyword>
<evidence type="ECO:0000313" key="11">
    <source>
        <dbReference type="EMBL" id="KAF6000475.1"/>
    </source>
</evidence>
<keyword evidence="7 9" id="KW-1133">Transmembrane helix</keyword>
<feature type="domain" description="ABC transporter" evidence="10">
    <location>
        <begin position="91"/>
        <end position="341"/>
    </location>
</feature>
<evidence type="ECO:0000256" key="2">
    <source>
        <dbReference type="ARBA" id="ARBA00014334"/>
    </source>
</evidence>
<dbReference type="Pfam" id="PF01061">
    <property type="entry name" value="ABC2_membrane"/>
    <property type="match status" value="1"/>
</dbReference>
<evidence type="ECO:0000256" key="9">
    <source>
        <dbReference type="SAM" id="Phobius"/>
    </source>
</evidence>
<dbReference type="PANTHER" id="PTHR48041:SF139">
    <property type="entry name" value="PROTEIN SCARLET"/>
    <property type="match status" value="1"/>
</dbReference>
<feature type="transmembrane region" description="Helical" evidence="9">
    <location>
        <begin position="520"/>
        <end position="546"/>
    </location>
</feature>
<dbReference type="PANTHER" id="PTHR48041">
    <property type="entry name" value="ABC TRANSPORTER G FAMILY MEMBER 28"/>
    <property type="match status" value="1"/>
</dbReference>
<dbReference type="PROSITE" id="PS50893">
    <property type="entry name" value="ABC_TRANSPORTER_2"/>
    <property type="match status" value="1"/>
</dbReference>
<keyword evidence="12" id="KW-1185">Reference proteome</keyword>
<feature type="transmembrane region" description="Helical" evidence="9">
    <location>
        <begin position="552"/>
        <end position="575"/>
    </location>
</feature>
<dbReference type="InterPro" id="IPR013525">
    <property type="entry name" value="ABC2_TM"/>
</dbReference>
<dbReference type="InterPro" id="IPR003593">
    <property type="entry name" value="AAA+_ATPase"/>
</dbReference>
<evidence type="ECO:0000256" key="5">
    <source>
        <dbReference type="ARBA" id="ARBA00022741"/>
    </source>
</evidence>
<dbReference type="OrthoDB" id="66620at2759"/>
<reference evidence="11 12" key="1">
    <citation type="journal article" date="2020" name="J. Phycol.">
        <title>Comparative genome analysis reveals Cyanidiococcus gen. nov., a new extremophilic red algal genus sister to Cyanidioschyzon (Cyanidioschyzonaceae, Rhodophyta).</title>
        <authorList>
            <person name="Liu S.-L."/>
            <person name="Chiang Y.-R."/>
            <person name="Yoon H.S."/>
            <person name="Fu H.-Y."/>
        </authorList>
    </citation>
    <scope>NUCLEOTIDE SEQUENCE [LARGE SCALE GENOMIC DNA]</scope>
    <source>
        <strain evidence="11 12">THAL066</strain>
    </source>
</reference>
<dbReference type="InterPro" id="IPR003439">
    <property type="entry name" value="ABC_transporter-like_ATP-bd"/>
</dbReference>
<evidence type="ECO:0000259" key="10">
    <source>
        <dbReference type="PROSITE" id="PS50893"/>
    </source>
</evidence>
<evidence type="ECO:0000256" key="4">
    <source>
        <dbReference type="ARBA" id="ARBA00022692"/>
    </source>
</evidence>
<dbReference type="InterPro" id="IPR050352">
    <property type="entry name" value="ABCG_transporters"/>
</dbReference>
<dbReference type="Proteomes" id="UP000530660">
    <property type="component" value="Unassembled WGS sequence"/>
</dbReference>
<dbReference type="SUPFAM" id="SSF52540">
    <property type="entry name" value="P-loop containing nucleoside triphosphate hydrolases"/>
    <property type="match status" value="1"/>
</dbReference>
<dbReference type="Pfam" id="PF19055">
    <property type="entry name" value="ABC2_membrane_7"/>
    <property type="match status" value="1"/>
</dbReference>
<dbReference type="PROSITE" id="PS00211">
    <property type="entry name" value="ABC_TRANSPORTER_1"/>
    <property type="match status" value="1"/>
</dbReference>